<feature type="compositionally biased region" description="Pro residues" evidence="1">
    <location>
        <begin position="90"/>
        <end position="107"/>
    </location>
</feature>
<feature type="compositionally biased region" description="Polar residues" evidence="1">
    <location>
        <begin position="326"/>
        <end position="335"/>
    </location>
</feature>
<sequence length="335" mass="35667">SCRPRPEAGVRTPAALVLMTGRPRVTRCRTQRGLGYAPTSCRSAGSACRAGQEGGSHWDPPRAGKGQERGGARKECAEAPVYPGVGRAPQPCPDLLPPSGPGAPTPTPREAVGGHGAGRGACFEPSGAAWQARPVQVGLPTPAALRKLLPSSPHPLRGAQTPEPSRCPEPGDSQVGGQCREVPRPLRFPETPTGKLSHRQQPLPVTLAGRDPPQTPTPLRRNTRPRPTERGPQPPGTSPGASAAPDQVLPLFLEFMAGGSCQRSWHSSWAGKEQISTSARLLFPVREILMCDLSHLSPFPWKMSVSNFLHKPQTSSSHSHIKDENNLGNHPNAHQ</sequence>
<organism evidence="2 3">
    <name type="scientific">Monodon monoceros</name>
    <name type="common">Narwhal</name>
    <name type="synonym">Ceratodon monodon</name>
    <dbReference type="NCBI Taxonomy" id="40151"/>
    <lineage>
        <taxon>Eukaryota</taxon>
        <taxon>Metazoa</taxon>
        <taxon>Chordata</taxon>
        <taxon>Craniata</taxon>
        <taxon>Vertebrata</taxon>
        <taxon>Euteleostomi</taxon>
        <taxon>Mammalia</taxon>
        <taxon>Eutheria</taxon>
        <taxon>Laurasiatheria</taxon>
        <taxon>Artiodactyla</taxon>
        <taxon>Whippomorpha</taxon>
        <taxon>Cetacea</taxon>
        <taxon>Odontoceti</taxon>
        <taxon>Monodontidae</taxon>
        <taxon>Monodon</taxon>
    </lineage>
</organism>
<evidence type="ECO:0000256" key="1">
    <source>
        <dbReference type="SAM" id="MobiDB-lite"/>
    </source>
</evidence>
<gene>
    <name evidence="2" type="ORF">EI555_000167</name>
</gene>
<dbReference type="EMBL" id="RWIC01000044">
    <property type="protein sequence ID" value="TKC51891.1"/>
    <property type="molecule type" value="Genomic_DNA"/>
</dbReference>
<evidence type="ECO:0000313" key="2">
    <source>
        <dbReference type="EMBL" id="TKC51891.1"/>
    </source>
</evidence>
<comment type="caution">
    <text evidence="2">The sequence shown here is derived from an EMBL/GenBank/DDBJ whole genome shotgun (WGS) entry which is preliminary data.</text>
</comment>
<feature type="region of interest" description="Disordered" evidence="1">
    <location>
        <begin position="311"/>
        <end position="335"/>
    </location>
</feature>
<proteinExistence type="predicted"/>
<evidence type="ECO:0000313" key="3">
    <source>
        <dbReference type="Proteomes" id="UP000308365"/>
    </source>
</evidence>
<feature type="non-terminal residue" evidence="2">
    <location>
        <position position="1"/>
    </location>
</feature>
<name>A0A4U1FNY0_MONMO</name>
<feature type="region of interest" description="Disordered" evidence="1">
    <location>
        <begin position="51"/>
        <end position="120"/>
    </location>
</feature>
<dbReference type="Proteomes" id="UP000308365">
    <property type="component" value="Unassembled WGS sequence"/>
</dbReference>
<feature type="region of interest" description="Disordered" evidence="1">
    <location>
        <begin position="145"/>
        <end position="244"/>
    </location>
</feature>
<dbReference type="AlphaFoldDB" id="A0A4U1FNY0"/>
<reference evidence="3" key="1">
    <citation type="journal article" date="2019" name="IScience">
        <title>Narwhal Genome Reveals Long-Term Low Genetic Diversity despite Current Large Abundance Size.</title>
        <authorList>
            <person name="Westbury M.V."/>
            <person name="Petersen B."/>
            <person name="Garde E."/>
            <person name="Heide-Jorgensen M.P."/>
            <person name="Lorenzen E.D."/>
        </authorList>
    </citation>
    <scope>NUCLEOTIDE SEQUENCE [LARGE SCALE GENOMIC DNA]</scope>
</reference>
<protein>
    <submittedName>
        <fullName evidence="2">Uncharacterized protein</fullName>
    </submittedName>
</protein>
<accession>A0A4U1FNY0</accession>
<feature type="compositionally biased region" description="Basic and acidic residues" evidence="1">
    <location>
        <begin position="59"/>
        <end position="77"/>
    </location>
</feature>